<keyword evidence="1" id="KW-1133">Transmembrane helix</keyword>
<reference evidence="2 3" key="1">
    <citation type="submission" date="2015-01" db="EMBL/GenBank/DDBJ databases">
        <title>Draft Genome Sequences of Four Bacillus thermoamylovorans Strains, Isolated From Food Products.</title>
        <authorList>
            <person name="Krawcyk A.O."/>
            <person name="Berendsen E.M."/>
            <person name="Eijlander R.T."/>
            <person name="de Jong A."/>
            <person name="Wells-Bennik M."/>
            <person name="Kuipers O.P."/>
        </authorList>
    </citation>
    <scope>NUCLEOTIDE SEQUENCE [LARGE SCALE GENOMIC DNA]</scope>
    <source>
        <strain evidence="2 3">B4167</strain>
    </source>
</reference>
<proteinExistence type="predicted"/>
<name>A0ABD4A7L9_9BACI</name>
<evidence type="ECO:0008006" key="4">
    <source>
        <dbReference type="Google" id="ProtNLM"/>
    </source>
</evidence>
<keyword evidence="1" id="KW-0812">Transmembrane</keyword>
<dbReference type="InterPro" id="IPR010398">
    <property type="entry name" value="DUF997"/>
</dbReference>
<dbReference type="AlphaFoldDB" id="A0ABD4A7L9"/>
<organism evidence="2 3">
    <name type="scientific">Caldibacillus thermoamylovorans</name>
    <dbReference type="NCBI Taxonomy" id="35841"/>
    <lineage>
        <taxon>Bacteria</taxon>
        <taxon>Bacillati</taxon>
        <taxon>Bacillota</taxon>
        <taxon>Bacilli</taxon>
        <taxon>Bacillales</taxon>
        <taxon>Bacillaceae</taxon>
        <taxon>Caldibacillus</taxon>
    </lineage>
</organism>
<dbReference type="EMBL" id="JXLU01000077">
    <property type="protein sequence ID" value="KIO72944.1"/>
    <property type="molecule type" value="Genomic_DNA"/>
</dbReference>
<dbReference type="PANTHER" id="PTHR39174:SF1">
    <property type="entry name" value="INNER MEMBRANE PROTEIN"/>
    <property type="match status" value="1"/>
</dbReference>
<evidence type="ECO:0000313" key="2">
    <source>
        <dbReference type="EMBL" id="KIO72944.1"/>
    </source>
</evidence>
<feature type="transmembrane region" description="Helical" evidence="1">
    <location>
        <begin position="58"/>
        <end position="81"/>
    </location>
</feature>
<protein>
    <recommendedName>
        <fullName evidence="4">Sodium:pantothenate symporter</fullName>
    </recommendedName>
</protein>
<dbReference type="PANTHER" id="PTHR39174">
    <property type="entry name" value="INNER MEMBRANE PROTEIN-RELATED"/>
    <property type="match status" value="1"/>
</dbReference>
<keyword evidence="1" id="KW-0472">Membrane</keyword>
<feature type="transmembrane region" description="Helical" evidence="1">
    <location>
        <begin position="20"/>
        <end position="38"/>
    </location>
</feature>
<dbReference type="RefSeq" id="WP_041902580.1">
    <property type="nucleotide sequence ID" value="NZ_JAMAXM010000006.1"/>
</dbReference>
<evidence type="ECO:0000256" key="1">
    <source>
        <dbReference type="SAM" id="Phobius"/>
    </source>
</evidence>
<dbReference type="Pfam" id="PF06196">
    <property type="entry name" value="DUF997"/>
    <property type="match status" value="1"/>
</dbReference>
<accession>A0ABD4A7L9</accession>
<evidence type="ECO:0000313" key="3">
    <source>
        <dbReference type="Proteomes" id="UP000032076"/>
    </source>
</evidence>
<comment type="caution">
    <text evidence="2">The sequence shown here is derived from an EMBL/GenBank/DDBJ whole genome shotgun (WGS) entry which is preliminary data.</text>
</comment>
<gene>
    <name evidence="2" type="ORF">B4167_0265</name>
</gene>
<sequence>MEDKMFSKDPRFKVAKREAWIGVGLVVINFLWWFGSAYGLSKGSPTEYTYILGFPAWFFYSCIGGLIIMSILITFVVKVLFKEVPFDEEEQSAEEANKGGL</sequence>
<dbReference type="Proteomes" id="UP000032076">
    <property type="component" value="Unassembled WGS sequence"/>
</dbReference>